<accession>A0ABT8CMA1</accession>
<dbReference type="RefSeq" id="WP_290334911.1">
    <property type="nucleotide sequence ID" value="NZ_JAUFQY010000002.1"/>
</dbReference>
<proteinExistence type="predicted"/>
<reference evidence="2" key="1">
    <citation type="journal article" date="2019" name="Int. J. Syst. Evol. Microbiol.">
        <title>The Global Catalogue of Microorganisms (GCM) 10K type strain sequencing project: providing services to taxonomists for standard genome sequencing and annotation.</title>
        <authorList>
            <consortium name="The Broad Institute Genomics Platform"/>
            <consortium name="The Broad Institute Genome Sequencing Center for Infectious Disease"/>
            <person name="Wu L."/>
            <person name="Ma J."/>
        </authorList>
    </citation>
    <scope>NUCLEOTIDE SEQUENCE [LARGE SCALE GENOMIC DNA]</scope>
    <source>
        <strain evidence="2">CECT 7226</strain>
    </source>
</reference>
<dbReference type="EMBL" id="JAUFQY010000002">
    <property type="protein sequence ID" value="MDN3701896.1"/>
    <property type="molecule type" value="Genomic_DNA"/>
</dbReference>
<evidence type="ECO:0000313" key="1">
    <source>
        <dbReference type="EMBL" id="MDN3701896.1"/>
    </source>
</evidence>
<organism evidence="1 2">
    <name type="scientific">Vibrio artabrorum</name>
    <dbReference type="NCBI Taxonomy" id="446374"/>
    <lineage>
        <taxon>Bacteria</taxon>
        <taxon>Pseudomonadati</taxon>
        <taxon>Pseudomonadota</taxon>
        <taxon>Gammaproteobacteria</taxon>
        <taxon>Vibrionales</taxon>
        <taxon>Vibrionaceae</taxon>
        <taxon>Vibrio</taxon>
    </lineage>
</organism>
<dbReference type="Proteomes" id="UP001223712">
    <property type="component" value="Unassembled WGS sequence"/>
</dbReference>
<sequence>MYLHNLIDGVLINGELVKTVSIEPLSNSSRNTVVDLVDAQHQHLVNMPEFKPVNDKHTLAIKGLMLLNENAAASISCLGKYRVTFTYDDICDYKMTAQDWNVILTASMAVSELHSGNNGKCSRSALY</sequence>
<protein>
    <submittedName>
        <fullName evidence="1">6-phospho-beta-glucosidase</fullName>
    </submittedName>
</protein>
<comment type="caution">
    <text evidence="1">The sequence shown here is derived from an EMBL/GenBank/DDBJ whole genome shotgun (WGS) entry which is preliminary data.</text>
</comment>
<keyword evidence="2" id="KW-1185">Reference proteome</keyword>
<evidence type="ECO:0000313" key="2">
    <source>
        <dbReference type="Proteomes" id="UP001223712"/>
    </source>
</evidence>
<name>A0ABT8CMA1_9VIBR</name>
<gene>
    <name evidence="1" type="ORF">QWY96_15195</name>
</gene>